<organism evidence="1 2">
    <name type="scientific">Papaver somniferum</name>
    <name type="common">Opium poppy</name>
    <dbReference type="NCBI Taxonomy" id="3469"/>
    <lineage>
        <taxon>Eukaryota</taxon>
        <taxon>Viridiplantae</taxon>
        <taxon>Streptophyta</taxon>
        <taxon>Embryophyta</taxon>
        <taxon>Tracheophyta</taxon>
        <taxon>Spermatophyta</taxon>
        <taxon>Magnoliopsida</taxon>
        <taxon>Ranunculales</taxon>
        <taxon>Papaveraceae</taxon>
        <taxon>Papaveroideae</taxon>
        <taxon>Papaver</taxon>
    </lineage>
</organism>
<sequence length="87" mass="9657">MKCKITLLPRAAKPSVSFFFNSSSRSNTQTPAIVVTNTTATSTATPAEWLHTDSRRTTVGVDIDLEKVEWSSRNNVDENGGQWQNEK</sequence>
<gene>
    <name evidence="1" type="ORF">C5167_000303</name>
</gene>
<evidence type="ECO:0000313" key="1">
    <source>
        <dbReference type="EMBL" id="RZC76143.1"/>
    </source>
</evidence>
<keyword evidence="2" id="KW-1185">Reference proteome</keyword>
<evidence type="ECO:0000313" key="2">
    <source>
        <dbReference type="Proteomes" id="UP000316621"/>
    </source>
</evidence>
<dbReference type="Proteomes" id="UP000316621">
    <property type="component" value="Chromosome 9"/>
</dbReference>
<proteinExistence type="predicted"/>
<accession>A0A4Y7KS20</accession>
<dbReference type="AlphaFoldDB" id="A0A4Y7KS20"/>
<dbReference type="Gramene" id="RZC76143">
    <property type="protein sequence ID" value="RZC76143"/>
    <property type="gene ID" value="C5167_000303"/>
</dbReference>
<dbReference type="EMBL" id="CM010723">
    <property type="protein sequence ID" value="RZC76143.1"/>
    <property type="molecule type" value="Genomic_DNA"/>
</dbReference>
<reference evidence="1 2" key="1">
    <citation type="journal article" date="2018" name="Science">
        <title>The opium poppy genome and morphinan production.</title>
        <authorList>
            <person name="Guo L."/>
            <person name="Winzer T."/>
            <person name="Yang X."/>
            <person name="Li Y."/>
            <person name="Ning Z."/>
            <person name="He Z."/>
            <person name="Teodor R."/>
            <person name="Lu Y."/>
            <person name="Bowser T.A."/>
            <person name="Graham I.A."/>
            <person name="Ye K."/>
        </authorList>
    </citation>
    <scope>NUCLEOTIDE SEQUENCE [LARGE SCALE GENOMIC DNA]</scope>
    <source>
        <strain evidence="2">cv. HN1</strain>
        <tissue evidence="1">Leaves</tissue>
    </source>
</reference>
<protein>
    <submittedName>
        <fullName evidence="1">Uncharacterized protein</fullName>
    </submittedName>
</protein>
<name>A0A4Y7KS20_PAPSO</name>